<proteinExistence type="predicted"/>
<dbReference type="OrthoDB" id="2908437at2"/>
<evidence type="ECO:0008006" key="3">
    <source>
        <dbReference type="Google" id="ProtNLM"/>
    </source>
</evidence>
<organism evidence="1 2">
    <name type="scientific">Priestia koreensis</name>
    <dbReference type="NCBI Taxonomy" id="284581"/>
    <lineage>
        <taxon>Bacteria</taxon>
        <taxon>Bacillati</taxon>
        <taxon>Bacillota</taxon>
        <taxon>Bacilli</taxon>
        <taxon>Bacillales</taxon>
        <taxon>Bacillaceae</taxon>
        <taxon>Priestia</taxon>
    </lineage>
</organism>
<reference evidence="2" key="1">
    <citation type="submission" date="2015-08" db="EMBL/GenBank/DDBJ databases">
        <title>Fjat-14210 dsm16467.</title>
        <authorList>
            <person name="Liu B."/>
            <person name="Wang J."/>
            <person name="Zhu Y."/>
            <person name="Liu G."/>
            <person name="Chen Q."/>
            <person name="Chen Z."/>
            <person name="Lan J."/>
            <person name="Che J."/>
            <person name="Ge C."/>
            <person name="Shi H."/>
            <person name="Pan Z."/>
            <person name="Liu X."/>
        </authorList>
    </citation>
    <scope>NUCLEOTIDE SEQUENCE [LARGE SCALE GENOMIC DNA]</scope>
    <source>
        <strain evidence="2">DSM 16467</strain>
    </source>
</reference>
<evidence type="ECO:0000313" key="2">
    <source>
        <dbReference type="Proteomes" id="UP000037558"/>
    </source>
</evidence>
<name>A0A0M0LCN6_9BACI</name>
<keyword evidence="2" id="KW-1185">Reference proteome</keyword>
<sequence length="79" mass="9451">MTLTDELKVLIVDEVLTKQEVVDMLGLTRQGMYNHLKKGSIQPFKKTGNTELYFKEDVLKFQEYLKEKRQTYFPNKYEE</sequence>
<dbReference type="RefSeq" id="WP_053400204.1">
    <property type="nucleotide sequence ID" value="NZ_JAMAUM010000010.1"/>
</dbReference>
<comment type="caution">
    <text evidence="1">The sequence shown here is derived from an EMBL/GenBank/DDBJ whole genome shotgun (WGS) entry which is preliminary data.</text>
</comment>
<dbReference type="PATRIC" id="fig|284581.3.peg.1687"/>
<gene>
    <name evidence="1" type="ORF">AMD01_04435</name>
</gene>
<dbReference type="EMBL" id="LILC01000004">
    <property type="protein sequence ID" value="KOO48637.1"/>
    <property type="molecule type" value="Genomic_DNA"/>
</dbReference>
<dbReference type="SUPFAM" id="SSF46955">
    <property type="entry name" value="Putative DNA-binding domain"/>
    <property type="match status" value="1"/>
</dbReference>
<protein>
    <recommendedName>
        <fullName evidence="3">Helix-turn-helix domain-containing protein</fullName>
    </recommendedName>
</protein>
<dbReference type="Proteomes" id="UP000037558">
    <property type="component" value="Unassembled WGS sequence"/>
</dbReference>
<dbReference type="AlphaFoldDB" id="A0A0M0LCN6"/>
<evidence type="ECO:0000313" key="1">
    <source>
        <dbReference type="EMBL" id="KOO48637.1"/>
    </source>
</evidence>
<accession>A0A0M0LCN6</accession>
<dbReference type="InterPro" id="IPR009061">
    <property type="entry name" value="DNA-bd_dom_put_sf"/>
</dbReference>